<comment type="caution">
    <text evidence="2">The sequence shown here is derived from an EMBL/GenBank/DDBJ whole genome shotgun (WGS) entry which is preliminary data.</text>
</comment>
<proteinExistence type="predicted"/>
<evidence type="ECO:0000259" key="1">
    <source>
        <dbReference type="Pfam" id="PF13546"/>
    </source>
</evidence>
<dbReference type="PANTHER" id="PTHR33627">
    <property type="entry name" value="TRANSPOSASE"/>
    <property type="match status" value="1"/>
</dbReference>
<sequence length="323" mass="36024">MKKGTHTVGVQRQYTGTAGRIENAQVAVYLVYAGERGHAAVDRELYMPRSWTCDPDRCRAAGLGEDTAFATKPGLARTMIERFLDAGHRAGWVAGDEVYGGNPKLRSALEERGVGYVLAVACSAEGTTSAGTFRADTLMKKVPKRAWQKLPAGSGAKGQRLYDWAVIDLAEPAPGHRQLLIRRNRTTGELACYRCYSPEPVPLTTLVRVAGSRWRVEEFFQSGKFLAGLDEHQLRRYASWSRWVTLAMLAHAFLAVVRADEHARSPASDGLIPLTCNEIQRLFITLVVRPALDVAHRLGWSDWRRRHQARSRASHYRDRAVRG</sequence>
<keyword evidence="3" id="KW-1185">Reference proteome</keyword>
<protein>
    <recommendedName>
        <fullName evidence="1">Transposase IS701-like DDE domain-containing protein</fullName>
    </recommendedName>
</protein>
<dbReference type="InterPro" id="IPR012337">
    <property type="entry name" value="RNaseH-like_sf"/>
</dbReference>
<dbReference type="AlphaFoldDB" id="A0A918CND7"/>
<dbReference type="InterPro" id="IPR038721">
    <property type="entry name" value="IS701-like_DDE_dom"/>
</dbReference>
<dbReference type="NCBIfam" id="NF033540">
    <property type="entry name" value="transpos_IS701"/>
    <property type="match status" value="1"/>
</dbReference>
<evidence type="ECO:0000313" key="3">
    <source>
        <dbReference type="Proteomes" id="UP000658320"/>
    </source>
</evidence>
<reference evidence="2" key="1">
    <citation type="journal article" date="2014" name="Int. J. Syst. Evol. Microbiol.">
        <title>Complete genome sequence of Corynebacterium casei LMG S-19264T (=DSM 44701T), isolated from a smear-ripened cheese.</title>
        <authorList>
            <consortium name="US DOE Joint Genome Institute (JGI-PGF)"/>
            <person name="Walter F."/>
            <person name="Albersmeier A."/>
            <person name="Kalinowski J."/>
            <person name="Ruckert C."/>
        </authorList>
    </citation>
    <scope>NUCLEOTIDE SEQUENCE</scope>
    <source>
        <strain evidence="2">JCM 4346</strain>
    </source>
</reference>
<organism evidence="2 3">
    <name type="scientific">Streptomyces aurantiogriseus</name>
    <dbReference type="NCBI Taxonomy" id="66870"/>
    <lineage>
        <taxon>Bacteria</taxon>
        <taxon>Bacillati</taxon>
        <taxon>Actinomycetota</taxon>
        <taxon>Actinomycetes</taxon>
        <taxon>Kitasatosporales</taxon>
        <taxon>Streptomycetaceae</taxon>
        <taxon>Streptomyces</taxon>
    </lineage>
</organism>
<dbReference type="Proteomes" id="UP000658320">
    <property type="component" value="Unassembled WGS sequence"/>
</dbReference>
<dbReference type="PANTHER" id="PTHR33627:SF1">
    <property type="entry name" value="TRANSPOSASE"/>
    <property type="match status" value="1"/>
</dbReference>
<name>A0A918CND7_9ACTN</name>
<dbReference type="EMBL" id="BMSX01000014">
    <property type="protein sequence ID" value="GGR32261.1"/>
    <property type="molecule type" value="Genomic_DNA"/>
</dbReference>
<feature type="domain" description="Transposase IS701-like DDE" evidence="1">
    <location>
        <begin position="2"/>
        <end position="122"/>
    </location>
</feature>
<dbReference type="SUPFAM" id="SSF53098">
    <property type="entry name" value="Ribonuclease H-like"/>
    <property type="match status" value="1"/>
</dbReference>
<evidence type="ECO:0000313" key="2">
    <source>
        <dbReference type="EMBL" id="GGR32261.1"/>
    </source>
</evidence>
<dbReference type="InterPro" id="IPR039365">
    <property type="entry name" value="IS701-like"/>
</dbReference>
<dbReference type="Pfam" id="PF13546">
    <property type="entry name" value="DDE_5"/>
    <property type="match status" value="1"/>
</dbReference>
<accession>A0A918CND7</accession>
<reference evidence="2" key="2">
    <citation type="submission" date="2020-09" db="EMBL/GenBank/DDBJ databases">
        <authorList>
            <person name="Sun Q."/>
            <person name="Ohkuma M."/>
        </authorList>
    </citation>
    <scope>NUCLEOTIDE SEQUENCE</scope>
    <source>
        <strain evidence="2">JCM 4346</strain>
    </source>
</reference>
<gene>
    <name evidence="2" type="ORF">GCM10010251_55460</name>
</gene>